<accession>W9GU76</accession>
<evidence type="ECO:0000256" key="5">
    <source>
        <dbReference type="SAM" id="SignalP"/>
    </source>
</evidence>
<dbReference type="GO" id="GO:0005275">
    <property type="term" value="F:amine transmembrane transporter activity"/>
    <property type="evidence" value="ECO:0007669"/>
    <property type="project" value="TreeGrafter"/>
</dbReference>
<protein>
    <submittedName>
        <fullName evidence="7">Glycine/betaine ABC transporter substrate-binding protein</fullName>
    </submittedName>
</protein>
<comment type="caution">
    <text evidence="7">The sequence shown here is derived from an EMBL/GenBank/DDBJ whole genome shotgun (WGS) entry which is preliminary data.</text>
</comment>
<comment type="subcellular location">
    <subcellularLocation>
        <location evidence="1">Cell membrane</location>
    </subcellularLocation>
</comment>
<dbReference type="Pfam" id="PF04069">
    <property type="entry name" value="OpuAC"/>
    <property type="match status" value="1"/>
</dbReference>
<gene>
    <name evidence="7" type="ORF">N864_07280</name>
</gene>
<dbReference type="PATRIC" id="fig|584657.3.peg.608"/>
<keyword evidence="4" id="KW-0472">Membrane</keyword>
<organism evidence="7 8">
    <name type="scientific">Intrasporangium chromatireducens Q5-1</name>
    <dbReference type="NCBI Taxonomy" id="584657"/>
    <lineage>
        <taxon>Bacteria</taxon>
        <taxon>Bacillati</taxon>
        <taxon>Actinomycetota</taxon>
        <taxon>Actinomycetes</taxon>
        <taxon>Micrococcales</taxon>
        <taxon>Intrasporangiaceae</taxon>
        <taxon>Intrasporangium</taxon>
    </lineage>
</organism>
<dbReference type="EMBL" id="AWQS01000012">
    <property type="protein sequence ID" value="EWT07434.1"/>
    <property type="molecule type" value="Genomic_DNA"/>
</dbReference>
<evidence type="ECO:0000256" key="4">
    <source>
        <dbReference type="ARBA" id="ARBA00023136"/>
    </source>
</evidence>
<dbReference type="Gene3D" id="3.10.105.10">
    <property type="entry name" value="Dipeptide-binding Protein, Domain 3"/>
    <property type="match status" value="2"/>
</dbReference>
<evidence type="ECO:0000256" key="2">
    <source>
        <dbReference type="ARBA" id="ARBA00022448"/>
    </source>
</evidence>
<dbReference type="RefSeq" id="WP_034713311.1">
    <property type="nucleotide sequence ID" value="NZ_AWQS01000012.1"/>
</dbReference>
<dbReference type="Gene3D" id="3.40.190.100">
    <property type="entry name" value="Glycine betaine-binding periplasmic protein, domain 2"/>
    <property type="match status" value="1"/>
</dbReference>
<evidence type="ECO:0000259" key="6">
    <source>
        <dbReference type="Pfam" id="PF04069"/>
    </source>
</evidence>
<evidence type="ECO:0000256" key="3">
    <source>
        <dbReference type="ARBA" id="ARBA00022475"/>
    </source>
</evidence>
<dbReference type="GO" id="GO:0031460">
    <property type="term" value="P:glycine betaine transport"/>
    <property type="evidence" value="ECO:0007669"/>
    <property type="project" value="TreeGrafter"/>
</dbReference>
<name>W9GU76_9MICO</name>
<keyword evidence="5" id="KW-0732">Signal</keyword>
<reference evidence="8" key="1">
    <citation type="submission" date="2013-08" db="EMBL/GenBank/DDBJ databases">
        <title>Intrasporangium oryzae NRRL B-24470.</title>
        <authorList>
            <person name="Liu H."/>
            <person name="Wang G."/>
        </authorList>
    </citation>
    <scope>NUCLEOTIDE SEQUENCE [LARGE SCALE GENOMIC DNA]</scope>
    <source>
        <strain evidence="8">Q5-1</strain>
    </source>
</reference>
<evidence type="ECO:0000313" key="7">
    <source>
        <dbReference type="EMBL" id="EWT07434.1"/>
    </source>
</evidence>
<dbReference type="SUPFAM" id="SSF53850">
    <property type="entry name" value="Periplasmic binding protein-like II"/>
    <property type="match status" value="1"/>
</dbReference>
<proteinExistence type="predicted"/>
<dbReference type="OrthoDB" id="9787902at2"/>
<evidence type="ECO:0000256" key="1">
    <source>
        <dbReference type="ARBA" id="ARBA00004236"/>
    </source>
</evidence>
<keyword evidence="3" id="KW-1003">Cell membrane</keyword>
<dbReference type="GO" id="GO:0015871">
    <property type="term" value="P:choline transport"/>
    <property type="evidence" value="ECO:0007669"/>
    <property type="project" value="TreeGrafter"/>
</dbReference>
<feature type="domain" description="ABC-type glycine betaine transport system substrate-binding" evidence="6">
    <location>
        <begin position="49"/>
        <end position="298"/>
    </location>
</feature>
<dbReference type="InterPro" id="IPR007210">
    <property type="entry name" value="ABC_Gly_betaine_transp_sub-bd"/>
</dbReference>
<dbReference type="CDD" id="cd13639">
    <property type="entry name" value="PBP2_OpuAC_like"/>
    <property type="match status" value="1"/>
</dbReference>
<feature type="chain" id="PRO_5039529343" evidence="5">
    <location>
        <begin position="20"/>
        <end position="309"/>
    </location>
</feature>
<dbReference type="AlphaFoldDB" id="W9GU76"/>
<feature type="signal peptide" evidence="5">
    <location>
        <begin position="1"/>
        <end position="19"/>
    </location>
</feature>
<dbReference type="GO" id="GO:0015226">
    <property type="term" value="F:carnitine transmembrane transporter activity"/>
    <property type="evidence" value="ECO:0007669"/>
    <property type="project" value="TreeGrafter"/>
</dbReference>
<dbReference type="PROSITE" id="PS51257">
    <property type="entry name" value="PROKAR_LIPOPROTEIN"/>
    <property type="match status" value="1"/>
</dbReference>
<keyword evidence="2" id="KW-0813">Transport</keyword>
<dbReference type="PANTHER" id="PTHR47737">
    <property type="entry name" value="GLYCINE BETAINE/PROLINE BETAINE TRANSPORT SYSTEM PERMEASE PROTEIN PROW"/>
    <property type="match status" value="1"/>
</dbReference>
<dbReference type="PANTHER" id="PTHR47737:SF1">
    <property type="entry name" value="GLYCINE BETAINE_PROLINE BETAINE TRANSPORT SYSTEM PERMEASE PROTEIN PROW"/>
    <property type="match status" value="1"/>
</dbReference>
<dbReference type="GO" id="GO:0043190">
    <property type="term" value="C:ATP-binding cassette (ABC) transporter complex"/>
    <property type="evidence" value="ECO:0007669"/>
    <property type="project" value="InterPro"/>
</dbReference>
<keyword evidence="8" id="KW-1185">Reference proteome</keyword>
<dbReference type="Proteomes" id="UP000019494">
    <property type="component" value="Unassembled WGS sequence"/>
</dbReference>
<sequence>MRNTRLVRTIAAGSTAVLAVGLMAACGKSEVVGSGSGDASGDKPASKTLTIPIASGWDEDKVVSHLWKYVLEQKGYTVKVPDMDIGVIFTGISNGKGSNIDVFFDTWLPTTHKKYWDKVSNKVEDLGVWYDQATLNIAVPTYMEDVNSIADLKGKAEELDGTITGIDPGAGLTEATKNSAMPKYGLDDFELQTSSTAAMLAALKKATDAKKPIVVTLWHPHWAYSAYPIKDLKDPKQALGGAEEVHTIARQGFSDDFPEVAKALSSFKLGDAELADLEKVVLQDHKEDPQAGIAAWVKDNQDVVNKMMP</sequence>
<evidence type="ECO:0000313" key="8">
    <source>
        <dbReference type="Proteomes" id="UP000019494"/>
    </source>
</evidence>